<reference evidence="1 2" key="1">
    <citation type="journal article" date="2022" name="bioRxiv">
        <title>Genomics of Preaxostyla Flagellates Illuminates Evolutionary Transitions and the Path Towards Mitochondrial Loss.</title>
        <authorList>
            <person name="Novak L.V.F."/>
            <person name="Treitli S.C."/>
            <person name="Pyrih J."/>
            <person name="Halakuc P."/>
            <person name="Pipaliya S.V."/>
            <person name="Vacek V."/>
            <person name="Brzon O."/>
            <person name="Soukal P."/>
            <person name="Eme L."/>
            <person name="Dacks J.B."/>
            <person name="Karnkowska A."/>
            <person name="Elias M."/>
            <person name="Hampl V."/>
        </authorList>
    </citation>
    <scope>NUCLEOTIDE SEQUENCE [LARGE SCALE GENOMIC DNA]</scope>
    <source>
        <strain evidence="1">NAU3</strain>
        <tissue evidence="1">Gut</tissue>
    </source>
</reference>
<evidence type="ECO:0000313" key="2">
    <source>
        <dbReference type="Proteomes" id="UP001281761"/>
    </source>
</evidence>
<protein>
    <submittedName>
        <fullName evidence="1">Uncharacterized protein</fullName>
    </submittedName>
</protein>
<dbReference type="EMBL" id="JARBJD010000467">
    <property type="protein sequence ID" value="KAK2941778.1"/>
    <property type="molecule type" value="Genomic_DNA"/>
</dbReference>
<dbReference type="Proteomes" id="UP001281761">
    <property type="component" value="Unassembled WGS sequence"/>
</dbReference>
<comment type="caution">
    <text evidence="1">The sequence shown here is derived from an EMBL/GenBank/DDBJ whole genome shotgun (WGS) entry which is preliminary data.</text>
</comment>
<keyword evidence="2" id="KW-1185">Reference proteome</keyword>
<sequence length="223" mass="24676">MALSSCLSFIDNDDDLWTTLIYINLSLEEWNEEDPVVKSGKQIIQTLFSEGFEDTLEQKLLNDKNGLYGFRLVDYCRSVFEIFGDRMCRGDDRSISNDPSNPPLSIDSNSISLSGLSSDVGNALIAGADEQIPGSPPFVQKWVALLGSPSLQRRLSLPVTSSTVLSKPVPSVPERCNLTRLSFTFSTFDHLKTLLVYLVEIGCAPHSHYSTAIHISFFALLAH</sequence>
<evidence type="ECO:0000313" key="1">
    <source>
        <dbReference type="EMBL" id="KAK2941778.1"/>
    </source>
</evidence>
<organism evidence="1 2">
    <name type="scientific">Blattamonas nauphoetae</name>
    <dbReference type="NCBI Taxonomy" id="2049346"/>
    <lineage>
        <taxon>Eukaryota</taxon>
        <taxon>Metamonada</taxon>
        <taxon>Preaxostyla</taxon>
        <taxon>Oxymonadida</taxon>
        <taxon>Blattamonas</taxon>
    </lineage>
</organism>
<accession>A0ABQ9WR31</accession>
<proteinExistence type="predicted"/>
<name>A0ABQ9WR31_9EUKA</name>
<gene>
    <name evidence="1" type="ORF">BLNAU_23326</name>
</gene>